<reference evidence="3" key="1">
    <citation type="submission" date="2023-07" db="EMBL/GenBank/DDBJ databases">
        <title>Genome content predicts the carbon catabolic preferences of heterotrophic bacteria.</title>
        <authorList>
            <person name="Gralka M."/>
        </authorList>
    </citation>
    <scope>NUCLEOTIDE SEQUENCE</scope>
    <source>
        <strain evidence="3">E2R20</strain>
    </source>
</reference>
<feature type="domain" description="DUF1828" evidence="1">
    <location>
        <begin position="36"/>
        <end position="128"/>
    </location>
</feature>
<evidence type="ECO:0000259" key="1">
    <source>
        <dbReference type="Pfam" id="PF08861"/>
    </source>
</evidence>
<keyword evidence="4" id="KW-1185">Reference proteome</keyword>
<evidence type="ECO:0000259" key="2">
    <source>
        <dbReference type="Pfam" id="PF08862"/>
    </source>
</evidence>
<dbReference type="Pfam" id="PF08861">
    <property type="entry name" value="DUF1828"/>
    <property type="match status" value="1"/>
</dbReference>
<accession>A0AAW7YL95</accession>
<dbReference type="InterPro" id="IPR014960">
    <property type="entry name" value="DUF1828"/>
</dbReference>
<comment type="caution">
    <text evidence="3">The sequence shown here is derived from an EMBL/GenBank/DDBJ whole genome shotgun (WGS) entry which is preliminary data.</text>
</comment>
<dbReference type="Pfam" id="PF08862">
    <property type="entry name" value="DUF1829"/>
    <property type="match status" value="1"/>
</dbReference>
<evidence type="ECO:0000313" key="4">
    <source>
        <dbReference type="Proteomes" id="UP001170310"/>
    </source>
</evidence>
<dbReference type="Proteomes" id="UP001170310">
    <property type="component" value="Unassembled WGS sequence"/>
</dbReference>
<dbReference type="RefSeq" id="WP_046466478.1">
    <property type="nucleotide sequence ID" value="NZ_JAUOQO010000002.1"/>
</dbReference>
<dbReference type="AlphaFoldDB" id="A0AAW7YL95"/>
<proteinExistence type="predicted"/>
<gene>
    <name evidence="3" type="ORF">Q4528_02050</name>
</gene>
<sequence>MTILDAEKLKNEYLDWYKQELTFSNLSKNIVRIDFPFKDSSLDNLIIYALYNQIDDIITLTDDGYTIFGLENNGIFINQSKKRKNMFEEHLAAYGIKFNDKTGEIYIKTNFANFNKSKHNLLQCLIFINDMYGLSKPKVQNIFSDDVATKLDEHNISYGRDLPIVGSSGVVHNFDFFISAKKNQKEKFINAISNPNNAMIIKSKLTDVIQAKKIKRQRPNEFIFILNDRNKEINIQNKTFLQENDINTIEYSNIENQIKLLTL</sequence>
<dbReference type="InterPro" id="IPR014961">
    <property type="entry name" value="DUF1829"/>
</dbReference>
<feature type="domain" description="DUF1829" evidence="2">
    <location>
        <begin position="166"/>
        <end position="253"/>
    </location>
</feature>
<name>A0AAW7YL95_9STAP</name>
<protein>
    <submittedName>
        <fullName evidence="3">DUF1828 domain-containing protein</fullName>
    </submittedName>
</protein>
<dbReference type="EMBL" id="JAUOQO010000002">
    <property type="protein sequence ID" value="MDO6572931.1"/>
    <property type="molecule type" value="Genomic_DNA"/>
</dbReference>
<organism evidence="3 4">
    <name type="scientific">Staphylococcus pasteuri_A</name>
    <dbReference type="NCBI Taxonomy" id="3062664"/>
    <lineage>
        <taxon>Bacteria</taxon>
        <taxon>Bacillati</taxon>
        <taxon>Bacillota</taxon>
        <taxon>Bacilli</taxon>
        <taxon>Bacillales</taxon>
        <taxon>Staphylococcaceae</taxon>
        <taxon>Staphylococcus</taxon>
    </lineage>
</organism>
<evidence type="ECO:0000313" key="3">
    <source>
        <dbReference type="EMBL" id="MDO6572931.1"/>
    </source>
</evidence>